<feature type="domain" description="RAP" evidence="1">
    <location>
        <begin position="855"/>
        <end position="915"/>
    </location>
</feature>
<dbReference type="GO" id="GO:0000963">
    <property type="term" value="P:mitochondrial RNA processing"/>
    <property type="evidence" value="ECO:0007669"/>
    <property type="project" value="TreeGrafter"/>
</dbReference>
<dbReference type="GO" id="GO:0035770">
    <property type="term" value="C:ribonucleoprotein granule"/>
    <property type="evidence" value="ECO:0007669"/>
    <property type="project" value="TreeGrafter"/>
</dbReference>
<dbReference type="Pfam" id="PF08368">
    <property type="entry name" value="FAST_2"/>
    <property type="match status" value="1"/>
</dbReference>
<dbReference type="GO" id="GO:0005759">
    <property type="term" value="C:mitochondrial matrix"/>
    <property type="evidence" value="ECO:0007669"/>
    <property type="project" value="TreeGrafter"/>
</dbReference>
<dbReference type="InterPro" id="IPR013579">
    <property type="entry name" value="FAST_2"/>
</dbReference>
<dbReference type="AlphaFoldDB" id="A0A1B6H809"/>
<evidence type="ECO:0000259" key="1">
    <source>
        <dbReference type="PROSITE" id="PS51286"/>
    </source>
</evidence>
<dbReference type="InterPro" id="IPR050870">
    <property type="entry name" value="FAST_kinase"/>
</dbReference>
<dbReference type="InterPro" id="IPR013584">
    <property type="entry name" value="RAP"/>
</dbReference>
<dbReference type="Pfam" id="PF08373">
    <property type="entry name" value="RAP"/>
    <property type="match status" value="1"/>
</dbReference>
<gene>
    <name evidence="2" type="ORF">g.12637</name>
</gene>
<dbReference type="PANTHER" id="PTHR21228">
    <property type="entry name" value="FAST LEU-RICH DOMAIN-CONTAINING"/>
    <property type="match status" value="1"/>
</dbReference>
<dbReference type="GO" id="GO:0044528">
    <property type="term" value="P:regulation of mitochondrial mRNA stability"/>
    <property type="evidence" value="ECO:0007669"/>
    <property type="project" value="TreeGrafter"/>
</dbReference>
<sequence>MTRLIVQLLPYSKILGYNLTYNKCIYWIKNGLVGSNSLLSLNVQYCRQFSLNSGLPKDISKNIHLSSTQGCETDRDIPEEEVFSLTRTVEIEDHSELFRNTLYPTSNDFIINQLKECHTVQELMDILINNSSSLTSEHYCQSILILWDITRPANLEDESRTKDVMSDINIILPRVLYCISSKMDGLTPEALVCSVLYSKRMGISLRHPYIDALLSKISNLLMNEDIAEFPLSALSRLTIALVDNDELWSKLFLIKTLPFIYKNFDRCTNSEDFRALTISMLSTTPYLTENLLVEYGVLTEELLRNGNLNSSHTSILVKAILLLNNIYYKPDARFMIYKLLHMISGNLDKLFFPHFMDLHKVVWKNLEPSYMIMELENIKKKQSTNLQLMNDRHFSPIYFYLVTLPTNAQSSLILQRAISEAENLDSLLSILSNLTTTQMETCNMLWTKAADLLISKQPVDIKMLQRVCLRYMNFKARMGSYHHKQFESRMLSTITTELVEGTAGLRPHVFAMLAAFVLSSHHHGHGLSDDIMPRLLSMMNQFDIECCLVLSRGLRHGMLHHKLQSYLQLDSALNQRTRELMKNMDISSVTAFNMILRSCINRKASLESELLCDILKRLDQLDWSQLTSRSLRNLIYNLHVTNTLVSQAMDQMVEYCLQGRHYVTGDTVAKLAFLCYFLGYTPAHTNSFLAVTADLISRDREVLNGLTLLQVGLALSYFNYLPPSITRFIFSVTFLERLDDEIKNCFAKDKYPQRVRQALMQLNRSVCLDHPEADVPWFHSKFCEQQQALGQSEGRPKSLLFTDVFSTLTSLVGSHNILEPTAVTPYGYTVDVQLNLDAALNPVPFKDSENVVNKVAFLLYNADSYTNCEHRLKGYHQMKQRHLEILGYRVIGLSDSLWNSMFMTEPKAKQEYLQKLIWPS</sequence>
<protein>
    <recommendedName>
        <fullName evidence="1">RAP domain-containing protein</fullName>
    </recommendedName>
</protein>
<dbReference type="PROSITE" id="PS51286">
    <property type="entry name" value="RAP"/>
    <property type="match status" value="1"/>
</dbReference>
<evidence type="ECO:0000313" key="2">
    <source>
        <dbReference type="EMBL" id="JAS70780.1"/>
    </source>
</evidence>
<dbReference type="EMBL" id="GECU01036926">
    <property type="protein sequence ID" value="JAS70780.1"/>
    <property type="molecule type" value="Transcribed_RNA"/>
</dbReference>
<name>A0A1B6H809_9HEMI</name>
<dbReference type="PANTHER" id="PTHR21228:SF72">
    <property type="entry name" value="LD32258P"/>
    <property type="match status" value="1"/>
</dbReference>
<reference evidence="2" key="1">
    <citation type="submission" date="2015-11" db="EMBL/GenBank/DDBJ databases">
        <title>De novo transcriptome assembly of four potential Pierce s Disease insect vectors from Arizona vineyards.</title>
        <authorList>
            <person name="Tassone E.E."/>
        </authorList>
    </citation>
    <scope>NUCLEOTIDE SEQUENCE</scope>
</reference>
<organism evidence="2">
    <name type="scientific">Homalodisca liturata</name>
    <dbReference type="NCBI Taxonomy" id="320908"/>
    <lineage>
        <taxon>Eukaryota</taxon>
        <taxon>Metazoa</taxon>
        <taxon>Ecdysozoa</taxon>
        <taxon>Arthropoda</taxon>
        <taxon>Hexapoda</taxon>
        <taxon>Insecta</taxon>
        <taxon>Pterygota</taxon>
        <taxon>Neoptera</taxon>
        <taxon>Paraneoptera</taxon>
        <taxon>Hemiptera</taxon>
        <taxon>Auchenorrhyncha</taxon>
        <taxon>Membracoidea</taxon>
        <taxon>Cicadellidae</taxon>
        <taxon>Cicadellinae</taxon>
        <taxon>Proconiini</taxon>
        <taxon>Homalodisca</taxon>
    </lineage>
</organism>
<dbReference type="GO" id="GO:0003723">
    <property type="term" value="F:RNA binding"/>
    <property type="evidence" value="ECO:0007669"/>
    <property type="project" value="TreeGrafter"/>
</dbReference>
<accession>A0A1B6H809</accession>
<proteinExistence type="predicted"/>
<dbReference type="SMART" id="SM00952">
    <property type="entry name" value="RAP"/>
    <property type="match status" value="1"/>
</dbReference>